<protein>
    <recommendedName>
        <fullName evidence="3 8">Beta-galactosidase</fullName>
        <shortName evidence="8">Beta-gal</shortName>
        <ecNumber evidence="3 8">3.2.1.23</ecNumber>
    </recommendedName>
</protein>
<dbReference type="SUPFAM" id="SSF51011">
    <property type="entry name" value="Glycosyl hydrolase domain"/>
    <property type="match status" value="1"/>
</dbReference>
<feature type="domain" description="Beta-galactosidase trimerisation" evidence="13">
    <location>
        <begin position="398"/>
        <end position="589"/>
    </location>
</feature>
<gene>
    <name evidence="15" type="ORF">THFILI_01155</name>
</gene>
<feature type="binding site" evidence="10">
    <location>
        <position position="140"/>
    </location>
    <ligand>
        <name>substrate</name>
    </ligand>
</feature>
<dbReference type="Pfam" id="PF08532">
    <property type="entry name" value="Glyco_hydro_42M"/>
    <property type="match status" value="1"/>
</dbReference>
<feature type="active site" description="Nucleophile" evidence="9">
    <location>
        <position position="312"/>
    </location>
</feature>
<dbReference type="AlphaFoldDB" id="A0A0A2XD46"/>
<dbReference type="Gene3D" id="3.40.50.880">
    <property type="match status" value="1"/>
</dbReference>
<dbReference type="InterPro" id="IPR013738">
    <property type="entry name" value="Beta_galactosidase_Trimer"/>
</dbReference>
<comment type="catalytic activity">
    <reaction evidence="1 8">
        <text>Hydrolysis of terminal non-reducing beta-D-galactose residues in beta-D-galactosides.</text>
        <dbReference type="EC" id="3.2.1.23"/>
    </reaction>
</comment>
<keyword evidence="4 11" id="KW-0479">Metal-binding</keyword>
<dbReference type="SUPFAM" id="SSF52317">
    <property type="entry name" value="Class I glutamine amidotransferase-like"/>
    <property type="match status" value="1"/>
</dbReference>
<feature type="binding site" evidence="11">
    <location>
        <position position="150"/>
    </location>
    <ligand>
        <name>Zn(2+)</name>
        <dbReference type="ChEBI" id="CHEBI:29105"/>
    </ligand>
</feature>
<dbReference type="InterPro" id="IPR029062">
    <property type="entry name" value="Class_I_gatase-like"/>
</dbReference>
<dbReference type="InterPro" id="IPR013739">
    <property type="entry name" value="Beta_galactosidase_C"/>
</dbReference>
<dbReference type="GO" id="GO:0009341">
    <property type="term" value="C:beta-galactosidase complex"/>
    <property type="evidence" value="ECO:0007669"/>
    <property type="project" value="InterPro"/>
</dbReference>
<dbReference type="EMBL" id="JPSL02000035">
    <property type="protein sequence ID" value="KGQ23074.2"/>
    <property type="molecule type" value="Genomic_DNA"/>
</dbReference>
<dbReference type="PANTHER" id="PTHR36447:SF2">
    <property type="entry name" value="BETA-GALACTOSIDASE YESZ"/>
    <property type="match status" value="1"/>
</dbReference>
<dbReference type="EC" id="3.2.1.23" evidence="3 8"/>
<dbReference type="InterPro" id="IPR013780">
    <property type="entry name" value="Glyco_hydro_b"/>
</dbReference>
<evidence type="ECO:0000259" key="13">
    <source>
        <dbReference type="Pfam" id="PF08532"/>
    </source>
</evidence>
<reference evidence="15 16" key="1">
    <citation type="journal article" date="2015" name="Genome Announc.">
        <title>Draft Genome Sequence of the Thermophile Thermus filiformis ATCC 43280, Producer of Carotenoid-(Di)glucoside-Branched Fatty Acid (Di)esters and Source of Hyperthermostable Enzymes of Biotechnological Interest.</title>
        <authorList>
            <person name="Mandelli F."/>
            <person name="Oliveira Ramires B."/>
            <person name="Couger M.B."/>
            <person name="Paixao D.A."/>
            <person name="Camilo C.M."/>
            <person name="Polikarpov I."/>
            <person name="Prade R."/>
            <person name="Riano-Pachon D.M."/>
            <person name="Squina F.M."/>
        </authorList>
    </citation>
    <scope>NUCLEOTIDE SEQUENCE [LARGE SCALE GENOMIC DNA]</scope>
    <source>
        <strain evidence="15 16">ATCC 43280</strain>
    </source>
</reference>
<organism evidence="15 16">
    <name type="scientific">Thermus filiformis</name>
    <dbReference type="NCBI Taxonomy" id="276"/>
    <lineage>
        <taxon>Bacteria</taxon>
        <taxon>Thermotogati</taxon>
        <taxon>Deinococcota</taxon>
        <taxon>Deinococci</taxon>
        <taxon>Thermales</taxon>
        <taxon>Thermaceae</taxon>
        <taxon>Thermus</taxon>
    </lineage>
</organism>
<feature type="binding site" evidence="11">
    <location>
        <position position="152"/>
    </location>
    <ligand>
        <name>Zn(2+)</name>
        <dbReference type="ChEBI" id="CHEBI:29105"/>
    </ligand>
</feature>
<dbReference type="STRING" id="276.THFILI_01155"/>
<evidence type="ECO:0000256" key="10">
    <source>
        <dbReference type="PIRSR" id="PIRSR001084-2"/>
    </source>
</evidence>
<evidence type="ECO:0000313" key="16">
    <source>
        <dbReference type="Proteomes" id="UP000030364"/>
    </source>
</evidence>
<dbReference type="GO" id="GO:0046872">
    <property type="term" value="F:metal ion binding"/>
    <property type="evidence" value="ECO:0007669"/>
    <property type="project" value="UniProtKB-KW"/>
</dbReference>
<evidence type="ECO:0000259" key="14">
    <source>
        <dbReference type="Pfam" id="PF08533"/>
    </source>
</evidence>
<dbReference type="PIRSF" id="PIRSF001084">
    <property type="entry name" value="B-galactosidase"/>
    <property type="match status" value="1"/>
</dbReference>
<evidence type="ECO:0000256" key="4">
    <source>
        <dbReference type="ARBA" id="ARBA00022723"/>
    </source>
</evidence>
<evidence type="ECO:0000256" key="3">
    <source>
        <dbReference type="ARBA" id="ARBA00012756"/>
    </source>
</evidence>
<proteinExistence type="inferred from homology"/>
<dbReference type="GO" id="GO:0004565">
    <property type="term" value="F:beta-galactosidase activity"/>
    <property type="evidence" value="ECO:0007669"/>
    <property type="project" value="UniProtKB-EC"/>
</dbReference>
<dbReference type="RefSeq" id="WP_038060366.1">
    <property type="nucleotide sequence ID" value="NZ_JPSL02000035.1"/>
</dbReference>
<dbReference type="Gene3D" id="3.20.20.80">
    <property type="entry name" value="Glycosidases"/>
    <property type="match status" value="1"/>
</dbReference>
<feature type="active site" description="Proton donor" evidence="9">
    <location>
        <position position="141"/>
    </location>
</feature>
<keyword evidence="7 8" id="KW-0326">Glycosidase</keyword>
<evidence type="ECO:0000256" key="7">
    <source>
        <dbReference type="ARBA" id="ARBA00023295"/>
    </source>
</evidence>
<dbReference type="Gene3D" id="2.60.40.1180">
    <property type="entry name" value="Golgi alpha-mannosidase II"/>
    <property type="match status" value="1"/>
</dbReference>
<keyword evidence="6 11" id="KW-0862">Zinc</keyword>
<evidence type="ECO:0000256" key="9">
    <source>
        <dbReference type="PIRSR" id="PIRSR001084-1"/>
    </source>
</evidence>
<evidence type="ECO:0000313" key="15">
    <source>
        <dbReference type="EMBL" id="KGQ23074.2"/>
    </source>
</evidence>
<feature type="binding site" evidence="11">
    <location>
        <position position="106"/>
    </location>
    <ligand>
        <name>Zn(2+)</name>
        <dbReference type="ChEBI" id="CHEBI:29105"/>
    </ligand>
</feature>
<dbReference type="SUPFAM" id="SSF51445">
    <property type="entry name" value="(Trans)glycosidases"/>
    <property type="match status" value="1"/>
</dbReference>
<dbReference type="InterPro" id="IPR003476">
    <property type="entry name" value="Glyco_hydro_42"/>
</dbReference>
<keyword evidence="16" id="KW-1185">Reference proteome</keyword>
<dbReference type="PANTHER" id="PTHR36447">
    <property type="entry name" value="BETA-GALACTOSIDASE GANA"/>
    <property type="match status" value="1"/>
</dbReference>
<evidence type="ECO:0000256" key="1">
    <source>
        <dbReference type="ARBA" id="ARBA00001412"/>
    </source>
</evidence>
<dbReference type="CDD" id="cd03143">
    <property type="entry name" value="A4_beta-galactosidase_middle_domain"/>
    <property type="match status" value="1"/>
</dbReference>
<feature type="binding site" evidence="11">
    <location>
        <position position="155"/>
    </location>
    <ligand>
        <name>Zn(2+)</name>
        <dbReference type="ChEBI" id="CHEBI:29105"/>
    </ligand>
</feature>
<evidence type="ECO:0000256" key="5">
    <source>
        <dbReference type="ARBA" id="ARBA00022801"/>
    </source>
</evidence>
<evidence type="ECO:0000259" key="12">
    <source>
        <dbReference type="Pfam" id="PF02449"/>
    </source>
</evidence>
<sequence length="645" mass="73838">MLGVCYYPEHWPKERWKEDAQRMRALGLSYVRVGEFAWALLEPEPGRYAWDWLDEALETLAQEGLKVVLGTPTATPPKWLVDRHPEILPVDREGRRRRFGGRRHYCFSSPVYREETARIVRLLAERYASHPAVVGFQTDNEYGCHDTVRCYCPRCREAFQAWLEARYQEVEALNRAWGTAFWSQRYRSFREVDLPHLTVAEPNPSHLLDYYRFASDQVRAYNRLQVDLLRAHAPGKFITHNFMGFFTDLDPFALAEDLDFASWDSYPLGFTELMPLPEEERRLYARTGHPDVAAFHHDLYRAVGRGRFWVMEQQPGPVNWAPHNPSPAPGMVRLWTWEALAHGAEVVSYFRFRQVPFAQEQMHAGLHLPDGTPDRGAEEARRVAEELARLALPPLEPAPVALVYDPEAAWVYEIQPQGAGWRYLELVYAFYSGLRRLGLDVDVRPPGAPLEGYALVVVPSLPILRPEALEAFQKARGLVLFGPRTGSKTEHFQIPPDLPPGPLQALLPLRVVRVESLPPSLEEVAEGPLGRFALGVWREWVEGRAEPLLRFADGWGALFREGRRFYLAAWPSPDLLAALLPWLAREAGLKPLPLPGGLRLRRRGRWTFAFNYGPEEAEAPAPREARFLLGARRLPPYEVALWEEA</sequence>
<evidence type="ECO:0000256" key="8">
    <source>
        <dbReference type="PIRNR" id="PIRNR001084"/>
    </source>
</evidence>
<feature type="domain" description="Glycoside hydrolase family 42 N-terminal" evidence="12">
    <location>
        <begin position="5"/>
        <end position="389"/>
    </location>
</feature>
<dbReference type="InterPro" id="IPR017853">
    <property type="entry name" value="GH"/>
</dbReference>
<feature type="binding site" evidence="10">
    <location>
        <position position="320"/>
    </location>
    <ligand>
        <name>substrate</name>
    </ligand>
</feature>
<evidence type="ECO:0000256" key="2">
    <source>
        <dbReference type="ARBA" id="ARBA00005940"/>
    </source>
</evidence>
<dbReference type="GO" id="GO:0006012">
    <property type="term" value="P:galactose metabolic process"/>
    <property type="evidence" value="ECO:0007669"/>
    <property type="project" value="InterPro"/>
</dbReference>
<evidence type="ECO:0000256" key="11">
    <source>
        <dbReference type="PIRSR" id="PIRSR001084-3"/>
    </source>
</evidence>
<name>A0A0A2XD46_THEFI</name>
<keyword evidence="5 8" id="KW-0378">Hydrolase</keyword>
<feature type="binding site" evidence="10">
    <location>
        <position position="102"/>
    </location>
    <ligand>
        <name>substrate</name>
    </ligand>
</feature>
<dbReference type="Pfam" id="PF08533">
    <property type="entry name" value="Glyco_hydro_42C"/>
    <property type="match status" value="1"/>
</dbReference>
<dbReference type="InterPro" id="IPR013529">
    <property type="entry name" value="Glyco_hydro_42_N"/>
</dbReference>
<accession>A0A0A2XD46</accession>
<comment type="similarity">
    <text evidence="2 8">Belongs to the glycosyl hydrolase 42 family.</text>
</comment>
<dbReference type="Proteomes" id="UP000030364">
    <property type="component" value="Unassembled WGS sequence"/>
</dbReference>
<evidence type="ECO:0000256" key="6">
    <source>
        <dbReference type="ARBA" id="ARBA00022833"/>
    </source>
</evidence>
<feature type="domain" description="Beta-galactosidase C-terminal" evidence="14">
    <location>
        <begin position="597"/>
        <end position="644"/>
    </location>
</feature>
<comment type="caution">
    <text evidence="15">The sequence shown here is derived from an EMBL/GenBank/DDBJ whole genome shotgun (WGS) entry which is preliminary data.</text>
</comment>
<dbReference type="Pfam" id="PF02449">
    <property type="entry name" value="Glyco_hydro_42"/>
    <property type="match status" value="1"/>
</dbReference>
<dbReference type="OrthoDB" id="9800974at2"/>